<reference evidence="2" key="1">
    <citation type="submission" date="2020-10" db="EMBL/GenBank/DDBJ databases">
        <authorList>
            <person name="Muller C M."/>
        </authorList>
    </citation>
    <scope>NUCLEOTIDE SEQUENCE</scope>
    <source>
        <strain evidence="2">THUN-12</strain>
    </source>
</reference>
<keyword evidence="1" id="KW-0732">Signal</keyword>
<sequence>MLYLNFIVAILASAITAQLSLPNTPDGVLSIATAPPSPGDIGLPLASDASSRMASISSEIAGHMSSVTSSLAAQASSLKSEASGNVMSITSSLAAEASSIASKASSISSEIASKTSALNIGSEPTSTATGNAASHPTGAMAFGALFGAGVIVVNL</sequence>
<proteinExistence type="predicted"/>
<accession>A0A9W4D959</accession>
<gene>
    <name evidence="2" type="ORF">BGTH12_LOCUS7866</name>
</gene>
<evidence type="ECO:0000313" key="2">
    <source>
        <dbReference type="EMBL" id="CAD6506508.1"/>
    </source>
</evidence>
<protein>
    <submittedName>
        <fullName evidence="2">BgTH12-07735</fullName>
    </submittedName>
</protein>
<dbReference type="EMBL" id="CAJHIT010000011">
    <property type="protein sequence ID" value="CAD6506508.1"/>
    <property type="molecule type" value="Genomic_DNA"/>
</dbReference>
<comment type="caution">
    <text evidence="2">The sequence shown here is derived from an EMBL/GenBank/DDBJ whole genome shotgun (WGS) entry which is preliminary data.</text>
</comment>
<dbReference type="Proteomes" id="UP000683417">
    <property type="component" value="Unassembled WGS sequence"/>
</dbReference>
<dbReference type="AlphaFoldDB" id="A0A9W4D959"/>
<name>A0A9W4D959_BLUGR</name>
<feature type="chain" id="PRO_5040754306" evidence="1">
    <location>
        <begin position="18"/>
        <end position="155"/>
    </location>
</feature>
<organism evidence="2 3">
    <name type="scientific">Blumeria graminis f. sp. triticale</name>
    <dbReference type="NCBI Taxonomy" id="1689686"/>
    <lineage>
        <taxon>Eukaryota</taxon>
        <taxon>Fungi</taxon>
        <taxon>Dikarya</taxon>
        <taxon>Ascomycota</taxon>
        <taxon>Pezizomycotina</taxon>
        <taxon>Leotiomycetes</taxon>
        <taxon>Erysiphales</taxon>
        <taxon>Erysiphaceae</taxon>
        <taxon>Blumeria</taxon>
    </lineage>
</organism>
<feature type="signal peptide" evidence="1">
    <location>
        <begin position="1"/>
        <end position="17"/>
    </location>
</feature>
<evidence type="ECO:0000256" key="1">
    <source>
        <dbReference type="SAM" id="SignalP"/>
    </source>
</evidence>
<evidence type="ECO:0000313" key="3">
    <source>
        <dbReference type="Proteomes" id="UP000683417"/>
    </source>
</evidence>